<keyword evidence="2" id="KW-0812">Transmembrane</keyword>
<keyword evidence="2" id="KW-1133">Transmembrane helix</keyword>
<accession>A0A919TQY8</accession>
<evidence type="ECO:0000313" key="4">
    <source>
        <dbReference type="Proteomes" id="UP000623608"/>
    </source>
</evidence>
<reference evidence="3" key="1">
    <citation type="submission" date="2021-01" db="EMBL/GenBank/DDBJ databases">
        <title>Whole genome shotgun sequence of Actinoplanes tereljensis NBRC 105297.</title>
        <authorList>
            <person name="Komaki H."/>
            <person name="Tamura T."/>
        </authorList>
    </citation>
    <scope>NUCLEOTIDE SEQUENCE</scope>
    <source>
        <strain evidence="3">NBRC 105297</strain>
    </source>
</reference>
<proteinExistence type="predicted"/>
<feature type="compositionally biased region" description="Basic and acidic residues" evidence="1">
    <location>
        <begin position="284"/>
        <end position="308"/>
    </location>
</feature>
<feature type="region of interest" description="Disordered" evidence="1">
    <location>
        <begin position="256"/>
        <end position="399"/>
    </location>
</feature>
<evidence type="ECO:0000256" key="1">
    <source>
        <dbReference type="SAM" id="MobiDB-lite"/>
    </source>
</evidence>
<sequence>MTGNGLGQGLSDMWRSVLLFLPAALAFVVILVVGYVVARVLRTVVAKGLRKAGFDRAVSRGAVGRALAGGGISATDLCAKIVFYAVLLFALQLAFGIWGPNPVSDLLTALIGWLPRAFVAIVIVVVAAAIAGAVHDLIVSALGGLAYGRLIARVVSVVIVALGVIAALDQVRIATSVTQPLLIAVLATVAGVVIVGVGGGLIRPMQQRWETWLERAGAESAVIREHAKAYAEERRVAEEARVAEAHRAEELRRVEQAREQDIREADERRRAEETRSAQEAWQAEETRLAEERRRADEARRHEVARRAETTQVVSDPAAETQVVSDIAETQVVSDPAGTPVAEETQVIPPPRQGRPHPVPGFDRDDDDPDSTTVISSDSTQVIPPPDETPGEEPPGKGRK</sequence>
<dbReference type="Proteomes" id="UP000623608">
    <property type="component" value="Unassembled WGS sequence"/>
</dbReference>
<organism evidence="3 4">
    <name type="scientific">Paractinoplanes tereljensis</name>
    <dbReference type="NCBI Taxonomy" id="571912"/>
    <lineage>
        <taxon>Bacteria</taxon>
        <taxon>Bacillati</taxon>
        <taxon>Actinomycetota</taxon>
        <taxon>Actinomycetes</taxon>
        <taxon>Micromonosporales</taxon>
        <taxon>Micromonosporaceae</taxon>
        <taxon>Paractinoplanes</taxon>
    </lineage>
</organism>
<comment type="caution">
    <text evidence="3">The sequence shown here is derived from an EMBL/GenBank/DDBJ whole genome shotgun (WGS) entry which is preliminary data.</text>
</comment>
<gene>
    <name evidence="3" type="ORF">Ate02nite_03170</name>
</gene>
<feature type="transmembrane region" description="Helical" evidence="2">
    <location>
        <begin position="118"/>
        <end position="138"/>
    </location>
</feature>
<dbReference type="EMBL" id="BOMY01000002">
    <property type="protein sequence ID" value="GIF17587.1"/>
    <property type="molecule type" value="Genomic_DNA"/>
</dbReference>
<dbReference type="InterPro" id="IPR008910">
    <property type="entry name" value="MSC_TM_helix"/>
</dbReference>
<feature type="transmembrane region" description="Helical" evidence="2">
    <location>
        <begin position="20"/>
        <end position="41"/>
    </location>
</feature>
<evidence type="ECO:0000313" key="3">
    <source>
        <dbReference type="EMBL" id="GIF17587.1"/>
    </source>
</evidence>
<feature type="transmembrane region" description="Helical" evidence="2">
    <location>
        <begin position="81"/>
        <end position="98"/>
    </location>
</feature>
<dbReference type="RefSeq" id="WP_239147054.1">
    <property type="nucleotide sequence ID" value="NZ_BOMY01000002.1"/>
</dbReference>
<evidence type="ECO:0000256" key="2">
    <source>
        <dbReference type="SAM" id="Phobius"/>
    </source>
</evidence>
<feature type="transmembrane region" description="Helical" evidence="2">
    <location>
        <begin position="180"/>
        <end position="202"/>
    </location>
</feature>
<keyword evidence="4" id="KW-1185">Reference proteome</keyword>
<dbReference type="Pfam" id="PF05552">
    <property type="entry name" value="MS_channel_1st_1"/>
    <property type="match status" value="2"/>
</dbReference>
<protein>
    <submittedName>
        <fullName evidence="3">Uncharacterized protein</fullName>
    </submittedName>
</protein>
<feature type="compositionally biased region" description="Pro residues" evidence="1">
    <location>
        <begin position="347"/>
        <end position="358"/>
    </location>
</feature>
<keyword evidence="2" id="KW-0472">Membrane</keyword>
<name>A0A919TQY8_9ACTN</name>
<feature type="compositionally biased region" description="Low complexity" evidence="1">
    <location>
        <begin position="370"/>
        <end position="379"/>
    </location>
</feature>
<dbReference type="Gene3D" id="1.10.287.1260">
    <property type="match status" value="1"/>
</dbReference>
<feature type="compositionally biased region" description="Basic and acidic residues" evidence="1">
    <location>
        <begin position="256"/>
        <end position="276"/>
    </location>
</feature>
<feature type="transmembrane region" description="Helical" evidence="2">
    <location>
        <begin position="150"/>
        <end position="168"/>
    </location>
</feature>
<dbReference type="AlphaFoldDB" id="A0A919TQY8"/>